<dbReference type="AlphaFoldDB" id="A0A0K0CVP7"/>
<organism evidence="1 2">
    <name type="scientific">Angiostrongylus cantonensis</name>
    <name type="common">Rat lungworm</name>
    <dbReference type="NCBI Taxonomy" id="6313"/>
    <lineage>
        <taxon>Eukaryota</taxon>
        <taxon>Metazoa</taxon>
        <taxon>Ecdysozoa</taxon>
        <taxon>Nematoda</taxon>
        <taxon>Chromadorea</taxon>
        <taxon>Rhabditida</taxon>
        <taxon>Rhabditina</taxon>
        <taxon>Rhabditomorpha</taxon>
        <taxon>Strongyloidea</taxon>
        <taxon>Metastrongylidae</taxon>
        <taxon>Angiostrongylus</taxon>
    </lineage>
</organism>
<evidence type="ECO:0000313" key="2">
    <source>
        <dbReference type="WBParaSite" id="ACAC_0000143001-mRNA-1"/>
    </source>
</evidence>
<proteinExistence type="predicted"/>
<protein>
    <submittedName>
        <fullName evidence="2">Uncharacterized protein</fullName>
    </submittedName>
</protein>
<name>A0A0K0CVP7_ANGCA</name>
<accession>A0A0K0CVP7</accession>
<reference evidence="2" key="2">
    <citation type="submission" date="2017-02" db="UniProtKB">
        <authorList>
            <consortium name="WormBaseParasite"/>
        </authorList>
    </citation>
    <scope>IDENTIFICATION</scope>
</reference>
<keyword evidence="1" id="KW-1185">Reference proteome</keyword>
<evidence type="ECO:0000313" key="1">
    <source>
        <dbReference type="Proteomes" id="UP000035642"/>
    </source>
</evidence>
<dbReference type="WBParaSite" id="ACAC_0000143001-mRNA-1">
    <property type="protein sequence ID" value="ACAC_0000143001-mRNA-1"/>
    <property type="gene ID" value="ACAC_0000143001"/>
</dbReference>
<sequence>MKIVKAGVDPHLFNRKRPIRVVSCSNESMFMDKLVWTKTPTLPTPQPSHAPRNSSSLVSKTALNRWRRLMSARPMMSYLIILACMGKSSIEDSDASVRAL</sequence>
<dbReference type="Proteomes" id="UP000035642">
    <property type="component" value="Unassembled WGS sequence"/>
</dbReference>
<reference evidence="1" key="1">
    <citation type="submission" date="2012-09" db="EMBL/GenBank/DDBJ databases">
        <authorList>
            <person name="Martin A.A."/>
        </authorList>
    </citation>
    <scope>NUCLEOTIDE SEQUENCE</scope>
</reference>